<name>A0ABT7ETQ3_9GAMM</name>
<protein>
    <submittedName>
        <fullName evidence="2">Aminoglycoside phosphotransferase family protein</fullName>
        <ecNumber evidence="2">2.7.1.-</ecNumber>
    </submittedName>
</protein>
<gene>
    <name evidence="2" type="ORF">QNM18_25600</name>
</gene>
<accession>A0ABT7ETQ3</accession>
<dbReference type="Pfam" id="PF01636">
    <property type="entry name" value="APH"/>
    <property type="match status" value="1"/>
</dbReference>
<dbReference type="InterPro" id="IPR002575">
    <property type="entry name" value="Aminoglycoside_PTrfase"/>
</dbReference>
<dbReference type="GO" id="GO:0016740">
    <property type="term" value="F:transferase activity"/>
    <property type="evidence" value="ECO:0007669"/>
    <property type="project" value="UniProtKB-KW"/>
</dbReference>
<dbReference type="Gene3D" id="3.30.200.20">
    <property type="entry name" value="Phosphorylase Kinase, domain 1"/>
    <property type="match status" value="1"/>
</dbReference>
<proteinExistence type="predicted"/>
<dbReference type="InterPro" id="IPR011009">
    <property type="entry name" value="Kinase-like_dom_sf"/>
</dbReference>
<feature type="domain" description="Aminoglycoside phosphotransferase" evidence="1">
    <location>
        <begin position="21"/>
        <end position="221"/>
    </location>
</feature>
<dbReference type="EMBL" id="JASJUT010000018">
    <property type="protein sequence ID" value="MDK2598434.1"/>
    <property type="molecule type" value="Genomic_DNA"/>
</dbReference>
<evidence type="ECO:0000313" key="2">
    <source>
        <dbReference type="EMBL" id="MDK2598434.1"/>
    </source>
</evidence>
<sequence length="334" mass="38235">MIEPSILKWLQEVVNNEQVLLTPIDGGANNQGFRVSSGTEQFFLKCFEPHNSRSLSKLRNEYAFANHLSKAEIPNIGKPIAYSEELKVSLFSFIDGQAIANLTTNHIDAALAFIEAINAPAIFDATLPMASESPATLYGFVDIIDKRLERFAQLSLHDNHRLQSLLQAIASRTQQIAETVEPSWYEPLQKTILSPSDFGFHNAIETPSDIYFIDFEYAGRDTVWKLLSDFFAQPAIPVPLENITRFLQSAVFSEISQRRQEFVTIYELTLMKWCLIMLNEFIPVIEQRRRFSWNNSCLDINNDVLSQKKQSQLEKSIRYFAHIPEKIKILDKNL</sequence>
<dbReference type="Proteomes" id="UP001231915">
    <property type="component" value="Unassembled WGS sequence"/>
</dbReference>
<reference evidence="2 3" key="1">
    <citation type="submission" date="2023-05" db="EMBL/GenBank/DDBJ databases">
        <title>Pseudoalteromonas ardens sp. nov., Pseudoalteromonas obscura sp. nov., and Pseudoalteromonas umbrosa sp. nov., isolated from the coral Montipora capitata.</title>
        <authorList>
            <person name="Thomas E.M."/>
            <person name="Smith E.M."/>
            <person name="Papke E."/>
            <person name="Shlafstein M.D."/>
            <person name="Oline D.K."/>
            <person name="Videau P."/>
            <person name="Saw J.H."/>
            <person name="Strangman W.K."/>
            <person name="Ushijima B."/>
        </authorList>
    </citation>
    <scope>NUCLEOTIDE SEQUENCE [LARGE SCALE GENOMIC DNA]</scope>
    <source>
        <strain evidence="2 3">P94</strain>
    </source>
</reference>
<keyword evidence="2" id="KW-0808">Transferase</keyword>
<dbReference type="EC" id="2.7.1.-" evidence="2"/>
<evidence type="ECO:0000259" key="1">
    <source>
        <dbReference type="Pfam" id="PF01636"/>
    </source>
</evidence>
<dbReference type="SUPFAM" id="SSF56112">
    <property type="entry name" value="Protein kinase-like (PK-like)"/>
    <property type="match status" value="1"/>
</dbReference>
<comment type="caution">
    <text evidence="2">The sequence shown here is derived from an EMBL/GenBank/DDBJ whole genome shotgun (WGS) entry which is preliminary data.</text>
</comment>
<keyword evidence="3" id="KW-1185">Reference proteome</keyword>
<dbReference type="RefSeq" id="WP_284138815.1">
    <property type="nucleotide sequence ID" value="NZ_JASJUT010000018.1"/>
</dbReference>
<evidence type="ECO:0000313" key="3">
    <source>
        <dbReference type="Proteomes" id="UP001231915"/>
    </source>
</evidence>
<organism evidence="2 3">
    <name type="scientific">Pseudoalteromonas obscura</name>
    <dbReference type="NCBI Taxonomy" id="3048491"/>
    <lineage>
        <taxon>Bacteria</taxon>
        <taxon>Pseudomonadati</taxon>
        <taxon>Pseudomonadota</taxon>
        <taxon>Gammaproteobacteria</taxon>
        <taxon>Alteromonadales</taxon>
        <taxon>Pseudoalteromonadaceae</taxon>
        <taxon>Pseudoalteromonas</taxon>
    </lineage>
</organism>